<reference evidence="6 8" key="1">
    <citation type="journal article" date="2011" name="Nature">
        <title>The Medicago genome provides insight into the evolution of rhizobial symbioses.</title>
        <authorList>
            <person name="Young N.D."/>
            <person name="Debelle F."/>
            <person name="Oldroyd G.E."/>
            <person name="Geurts R."/>
            <person name="Cannon S.B."/>
            <person name="Udvardi M.K."/>
            <person name="Benedito V.A."/>
            <person name="Mayer K.F."/>
            <person name="Gouzy J."/>
            <person name="Schoof H."/>
            <person name="Van de Peer Y."/>
            <person name="Proost S."/>
            <person name="Cook D.R."/>
            <person name="Meyers B.C."/>
            <person name="Spannagl M."/>
            <person name="Cheung F."/>
            <person name="De Mita S."/>
            <person name="Krishnakumar V."/>
            <person name="Gundlach H."/>
            <person name="Zhou S."/>
            <person name="Mudge J."/>
            <person name="Bharti A.K."/>
            <person name="Murray J.D."/>
            <person name="Naoumkina M.A."/>
            <person name="Rosen B."/>
            <person name="Silverstein K.A."/>
            <person name="Tang H."/>
            <person name="Rombauts S."/>
            <person name="Zhao P.X."/>
            <person name="Zhou P."/>
            <person name="Barbe V."/>
            <person name="Bardou P."/>
            <person name="Bechner M."/>
            <person name="Bellec A."/>
            <person name="Berger A."/>
            <person name="Berges H."/>
            <person name="Bidwell S."/>
            <person name="Bisseling T."/>
            <person name="Choisne N."/>
            <person name="Couloux A."/>
            <person name="Denny R."/>
            <person name="Deshpande S."/>
            <person name="Dai X."/>
            <person name="Doyle J.J."/>
            <person name="Dudez A.M."/>
            <person name="Farmer A.D."/>
            <person name="Fouteau S."/>
            <person name="Franken C."/>
            <person name="Gibelin C."/>
            <person name="Gish J."/>
            <person name="Goldstein S."/>
            <person name="Gonzalez A.J."/>
            <person name="Green P.J."/>
            <person name="Hallab A."/>
            <person name="Hartog M."/>
            <person name="Hua A."/>
            <person name="Humphray S.J."/>
            <person name="Jeong D.H."/>
            <person name="Jing Y."/>
            <person name="Jocker A."/>
            <person name="Kenton S.M."/>
            <person name="Kim D.J."/>
            <person name="Klee K."/>
            <person name="Lai H."/>
            <person name="Lang C."/>
            <person name="Lin S."/>
            <person name="Macmil S.L."/>
            <person name="Magdelenat G."/>
            <person name="Matthews L."/>
            <person name="McCorrison J."/>
            <person name="Monaghan E.L."/>
            <person name="Mun J.H."/>
            <person name="Najar F.Z."/>
            <person name="Nicholson C."/>
            <person name="Noirot C."/>
            <person name="O'Bleness M."/>
            <person name="Paule C.R."/>
            <person name="Poulain J."/>
            <person name="Prion F."/>
            <person name="Qin B."/>
            <person name="Qu C."/>
            <person name="Retzel E.F."/>
            <person name="Riddle C."/>
            <person name="Sallet E."/>
            <person name="Samain S."/>
            <person name="Samson N."/>
            <person name="Sanders I."/>
            <person name="Saurat O."/>
            <person name="Scarpelli C."/>
            <person name="Schiex T."/>
            <person name="Segurens B."/>
            <person name="Severin A.J."/>
            <person name="Sherrier D.J."/>
            <person name="Shi R."/>
            <person name="Sims S."/>
            <person name="Singer S.R."/>
            <person name="Sinharoy S."/>
            <person name="Sterck L."/>
            <person name="Viollet A."/>
            <person name="Wang B.B."/>
            <person name="Wang K."/>
            <person name="Wang M."/>
            <person name="Wang X."/>
            <person name="Warfsmann J."/>
            <person name="Weissenbach J."/>
            <person name="White D.D."/>
            <person name="White J.D."/>
            <person name="Wiley G.B."/>
            <person name="Wincker P."/>
            <person name="Xing Y."/>
            <person name="Yang L."/>
            <person name="Yao Z."/>
            <person name="Ying F."/>
            <person name="Zhai J."/>
            <person name="Zhou L."/>
            <person name="Zuber A."/>
            <person name="Denarie J."/>
            <person name="Dixon R.A."/>
            <person name="May G.D."/>
            <person name="Schwartz D.C."/>
            <person name="Rogers J."/>
            <person name="Quetier F."/>
            <person name="Town C.D."/>
            <person name="Roe B.A."/>
        </authorList>
    </citation>
    <scope>NUCLEOTIDE SEQUENCE [LARGE SCALE GENOMIC DNA]</scope>
    <source>
        <strain evidence="6">A17</strain>
        <strain evidence="7 8">cv. Jemalong A17</strain>
    </source>
</reference>
<evidence type="ECO:0000256" key="5">
    <source>
        <dbReference type="ARBA" id="ARBA00023242"/>
    </source>
</evidence>
<dbReference type="EMBL" id="CM001224">
    <property type="protein sequence ID" value="KEH19792.1"/>
    <property type="molecule type" value="Genomic_DNA"/>
</dbReference>
<evidence type="ECO:0000313" key="7">
    <source>
        <dbReference type="EnsemblPlants" id="KEH19792"/>
    </source>
</evidence>
<keyword evidence="3" id="KW-0238">DNA-binding</keyword>
<reference evidence="7" key="3">
    <citation type="submission" date="2015-04" db="UniProtKB">
        <authorList>
            <consortium name="EnsemblPlants"/>
        </authorList>
    </citation>
    <scope>IDENTIFICATION</scope>
    <source>
        <strain evidence="7">cv. Jemalong A17</strain>
    </source>
</reference>
<reference evidence="6 8" key="2">
    <citation type="journal article" date="2014" name="BMC Genomics">
        <title>An improved genome release (version Mt4.0) for the model legume Medicago truncatula.</title>
        <authorList>
            <person name="Tang H."/>
            <person name="Krishnakumar V."/>
            <person name="Bidwell S."/>
            <person name="Rosen B."/>
            <person name="Chan A."/>
            <person name="Zhou S."/>
            <person name="Gentzbittel L."/>
            <person name="Childs K.L."/>
            <person name="Yandell M."/>
            <person name="Gundlach H."/>
            <person name="Mayer K.F."/>
            <person name="Schwartz D.C."/>
            <person name="Town C.D."/>
        </authorList>
    </citation>
    <scope>GENOME REANNOTATION</scope>
    <source>
        <strain evidence="6">A17</strain>
        <strain evidence="7 8">cv. Jemalong A17</strain>
    </source>
</reference>
<keyword evidence="8" id="KW-1185">Reference proteome</keyword>
<protein>
    <submittedName>
        <fullName evidence="6 7">Uncharacterized protein</fullName>
    </submittedName>
</protein>
<keyword evidence="4" id="KW-0804">Transcription</keyword>
<comment type="subcellular location">
    <subcellularLocation>
        <location evidence="1">Nucleus</location>
    </subcellularLocation>
</comment>
<evidence type="ECO:0000256" key="1">
    <source>
        <dbReference type="ARBA" id="ARBA00004123"/>
    </source>
</evidence>
<dbReference type="Proteomes" id="UP000002051">
    <property type="component" value="Chromosome 8"/>
</dbReference>
<name>A0A072TQW1_MEDTR</name>
<evidence type="ECO:0000256" key="4">
    <source>
        <dbReference type="ARBA" id="ARBA00023163"/>
    </source>
</evidence>
<dbReference type="HOGENOM" id="CLU_1654792_0_0_1"/>
<dbReference type="AlphaFoldDB" id="A0A072TQW1"/>
<evidence type="ECO:0000256" key="3">
    <source>
        <dbReference type="ARBA" id="ARBA00023125"/>
    </source>
</evidence>
<dbReference type="GO" id="GO:0003677">
    <property type="term" value="F:DNA binding"/>
    <property type="evidence" value="ECO:0007669"/>
    <property type="project" value="UniProtKB-KW"/>
</dbReference>
<dbReference type="InterPro" id="IPR015300">
    <property type="entry name" value="DNA-bd_pseudobarrel_sf"/>
</dbReference>
<dbReference type="Gene3D" id="2.40.330.10">
    <property type="entry name" value="DNA-binding pseudobarrel domain"/>
    <property type="match status" value="1"/>
</dbReference>
<sequence length="160" mass="18440">MGHGKKNDVNGHVGPAGLEEDFRTELDDLLNGNESNYETEVAIRADNIKLAYYGLEFMARWMVAVSALMTAEHFDELEEHWTLQDDIGNNHRVAFNKSITMLMLTFGWDEFRDFYHIKMKPLISFTYLGNSVFQTKIFEGSTTRMNIHHTIGYLLALLET</sequence>
<accession>A0A072TQW1</accession>
<dbReference type="EnsemblPlants" id="KEH19792">
    <property type="protein sequence ID" value="KEH19792"/>
    <property type="gene ID" value="MTR_8g468550"/>
</dbReference>
<keyword evidence="2" id="KW-0805">Transcription regulation</keyword>
<gene>
    <name evidence="6" type="ordered locus">MTR_8g468550</name>
</gene>
<dbReference type="GO" id="GO:0005634">
    <property type="term" value="C:nucleus"/>
    <property type="evidence" value="ECO:0007669"/>
    <property type="project" value="UniProtKB-SubCell"/>
</dbReference>
<evidence type="ECO:0000256" key="2">
    <source>
        <dbReference type="ARBA" id="ARBA00023015"/>
    </source>
</evidence>
<proteinExistence type="predicted"/>
<keyword evidence="5" id="KW-0539">Nucleus</keyword>
<dbReference type="SUPFAM" id="SSF101936">
    <property type="entry name" value="DNA-binding pseudobarrel domain"/>
    <property type="match status" value="1"/>
</dbReference>
<organism evidence="6 8">
    <name type="scientific">Medicago truncatula</name>
    <name type="common">Barrel medic</name>
    <name type="synonym">Medicago tribuloides</name>
    <dbReference type="NCBI Taxonomy" id="3880"/>
    <lineage>
        <taxon>Eukaryota</taxon>
        <taxon>Viridiplantae</taxon>
        <taxon>Streptophyta</taxon>
        <taxon>Embryophyta</taxon>
        <taxon>Tracheophyta</taxon>
        <taxon>Spermatophyta</taxon>
        <taxon>Magnoliopsida</taxon>
        <taxon>eudicotyledons</taxon>
        <taxon>Gunneridae</taxon>
        <taxon>Pentapetalae</taxon>
        <taxon>rosids</taxon>
        <taxon>fabids</taxon>
        <taxon>Fabales</taxon>
        <taxon>Fabaceae</taxon>
        <taxon>Papilionoideae</taxon>
        <taxon>50 kb inversion clade</taxon>
        <taxon>NPAAA clade</taxon>
        <taxon>Hologalegina</taxon>
        <taxon>IRL clade</taxon>
        <taxon>Trifolieae</taxon>
        <taxon>Medicago</taxon>
    </lineage>
</organism>
<evidence type="ECO:0000313" key="8">
    <source>
        <dbReference type="Proteomes" id="UP000002051"/>
    </source>
</evidence>
<evidence type="ECO:0000313" key="6">
    <source>
        <dbReference type="EMBL" id="KEH19792.1"/>
    </source>
</evidence>